<dbReference type="AlphaFoldDB" id="A0A101EKD6"/>
<evidence type="ECO:0000259" key="1">
    <source>
        <dbReference type="Pfam" id="PF00884"/>
    </source>
</evidence>
<dbReference type="RefSeq" id="WP_283217908.1">
    <property type="nucleotide sequence ID" value="NZ_LGFD01000053.1"/>
</dbReference>
<dbReference type="InterPro" id="IPR000917">
    <property type="entry name" value="Sulfatase_N"/>
</dbReference>
<dbReference type="PANTHER" id="PTHR43751:SF3">
    <property type="entry name" value="SULFATASE N-TERMINAL DOMAIN-CONTAINING PROTEIN"/>
    <property type="match status" value="1"/>
</dbReference>
<dbReference type="CDD" id="cd16148">
    <property type="entry name" value="sulfatase_like"/>
    <property type="match status" value="1"/>
</dbReference>
<dbReference type="InterPro" id="IPR017850">
    <property type="entry name" value="Alkaline_phosphatase_core_sf"/>
</dbReference>
<dbReference type="Proteomes" id="UP000053911">
    <property type="component" value="Unassembled WGS sequence"/>
</dbReference>
<dbReference type="Pfam" id="PF00884">
    <property type="entry name" value="Sulfatase"/>
    <property type="match status" value="1"/>
</dbReference>
<evidence type="ECO:0000313" key="2">
    <source>
        <dbReference type="EMBL" id="KUK16873.1"/>
    </source>
</evidence>
<organism evidence="2 3">
    <name type="scientific">Thermococcus sibiricus</name>
    <dbReference type="NCBI Taxonomy" id="172049"/>
    <lineage>
        <taxon>Archaea</taxon>
        <taxon>Methanobacteriati</taxon>
        <taxon>Methanobacteriota</taxon>
        <taxon>Thermococci</taxon>
        <taxon>Thermococcales</taxon>
        <taxon>Thermococcaceae</taxon>
        <taxon>Thermococcus</taxon>
    </lineage>
</organism>
<dbReference type="Gene3D" id="3.40.720.10">
    <property type="entry name" value="Alkaline Phosphatase, subunit A"/>
    <property type="match status" value="1"/>
</dbReference>
<accession>A0A101EKD6</accession>
<feature type="domain" description="Sulfatase N-terminal" evidence="1">
    <location>
        <begin position="5"/>
        <end position="350"/>
    </location>
</feature>
<reference evidence="3" key="1">
    <citation type="journal article" date="2015" name="MBio">
        <title>Genome-Resolved Metagenomic Analysis Reveals Roles for Candidate Phyla and Other Microbial Community Members in Biogeochemical Transformations in Oil Reservoirs.</title>
        <authorList>
            <person name="Hu P."/>
            <person name="Tom L."/>
            <person name="Singh A."/>
            <person name="Thomas B.C."/>
            <person name="Baker B.J."/>
            <person name="Piceno Y.M."/>
            <person name="Andersen G.L."/>
            <person name="Banfield J.F."/>
        </authorList>
    </citation>
    <scope>NUCLEOTIDE SEQUENCE [LARGE SCALE GENOMIC DNA]</scope>
</reference>
<dbReference type="PANTHER" id="PTHR43751">
    <property type="entry name" value="SULFATASE"/>
    <property type="match status" value="1"/>
</dbReference>
<dbReference type="InterPro" id="IPR052701">
    <property type="entry name" value="GAG_Ulvan_Degrading_Sulfatases"/>
</dbReference>
<protein>
    <recommendedName>
        <fullName evidence="1">Sulfatase N-terminal domain-containing protein</fullName>
    </recommendedName>
</protein>
<comment type="caution">
    <text evidence="2">The sequence shown here is derived from an EMBL/GenBank/DDBJ whole genome shotgun (WGS) entry which is preliminary data.</text>
</comment>
<dbReference type="PATRIC" id="fig|172049.5.peg.2013"/>
<sequence length="481" mass="56096">MNKMNVIMLIIDALRADHLGLYGYDKNTSPNIDRLAKEGVVFENAFSCTNATDPSLTTIFSGKYPISHGIRNHGNKITINELQSFYRNNITLLSEILKDNGYRTIGIDWLGRWHKKGFEYYLGNEEQRNRNPASIIRFVGKMINKLPESYSGRLRRIYGKIYRKKSNIVRYNARELVDKSIELIRSHNLDKPFFLFIHFWDTHTPYNAPKEIYEELRPQNGVQYLDSVLDTIGNELWKNTLRRMFAGLETVEEVVARYDAAIKYVDQEIGRLIEFLEDQGLFEETIFIITSDHGESLTEHGILFDHHGLYDVSIKVPLIMSNIPFPHAKRIKSLVQHIDIVPTVLDLLGIPYKEYDFDGMSLVPLMEEELSSLRSFIVAEEHYTQNKIAIRTDEWKYIYSPSESDAKCRYCSRIHGGVEELYHLESDPHENHNVVKAEPEIAERLKKQLFEFMTYLEHKKTKQEKTIISKKIRDLKLKGKI</sequence>
<gene>
    <name evidence="2" type="ORF">XD54_1839</name>
</gene>
<evidence type="ECO:0000313" key="3">
    <source>
        <dbReference type="Proteomes" id="UP000053911"/>
    </source>
</evidence>
<dbReference type="EMBL" id="LGFD01000053">
    <property type="protein sequence ID" value="KUK16873.1"/>
    <property type="molecule type" value="Genomic_DNA"/>
</dbReference>
<proteinExistence type="predicted"/>
<name>A0A101EKD6_9EURY</name>
<dbReference type="SUPFAM" id="SSF53649">
    <property type="entry name" value="Alkaline phosphatase-like"/>
    <property type="match status" value="1"/>
</dbReference>